<organism evidence="2 3">
    <name type="scientific">Lasiosphaeria miniovina</name>
    <dbReference type="NCBI Taxonomy" id="1954250"/>
    <lineage>
        <taxon>Eukaryota</taxon>
        <taxon>Fungi</taxon>
        <taxon>Dikarya</taxon>
        <taxon>Ascomycota</taxon>
        <taxon>Pezizomycotina</taxon>
        <taxon>Sordariomycetes</taxon>
        <taxon>Sordariomycetidae</taxon>
        <taxon>Sordariales</taxon>
        <taxon>Lasiosphaeriaceae</taxon>
        <taxon>Lasiosphaeria</taxon>
    </lineage>
</organism>
<dbReference type="GeneID" id="85322578"/>
<dbReference type="Proteomes" id="UP001172101">
    <property type="component" value="Unassembled WGS sequence"/>
</dbReference>
<gene>
    <name evidence="2" type="ORF">B0T26DRAFT_671339</name>
</gene>
<accession>A0AA40BJ68</accession>
<feature type="region of interest" description="Disordered" evidence="1">
    <location>
        <begin position="1"/>
        <end position="21"/>
    </location>
</feature>
<evidence type="ECO:0000313" key="3">
    <source>
        <dbReference type="Proteomes" id="UP001172101"/>
    </source>
</evidence>
<dbReference type="AlphaFoldDB" id="A0AA40BJ68"/>
<keyword evidence="3" id="KW-1185">Reference proteome</keyword>
<reference evidence="2" key="1">
    <citation type="submission" date="2023-06" db="EMBL/GenBank/DDBJ databases">
        <title>Genome-scale phylogeny and comparative genomics of the fungal order Sordariales.</title>
        <authorList>
            <consortium name="Lawrence Berkeley National Laboratory"/>
            <person name="Hensen N."/>
            <person name="Bonometti L."/>
            <person name="Westerberg I."/>
            <person name="Brannstrom I.O."/>
            <person name="Guillou S."/>
            <person name="Cros-Aarteil S."/>
            <person name="Calhoun S."/>
            <person name="Haridas S."/>
            <person name="Kuo A."/>
            <person name="Mondo S."/>
            <person name="Pangilinan J."/>
            <person name="Riley R."/>
            <person name="LaButti K."/>
            <person name="Andreopoulos B."/>
            <person name="Lipzen A."/>
            <person name="Chen C."/>
            <person name="Yanf M."/>
            <person name="Daum C."/>
            <person name="Ng V."/>
            <person name="Clum A."/>
            <person name="Steindorff A."/>
            <person name="Ohm R."/>
            <person name="Martin F."/>
            <person name="Silar P."/>
            <person name="Natvig D."/>
            <person name="Lalanne C."/>
            <person name="Gautier V."/>
            <person name="Ament-velasquez S.L."/>
            <person name="Kruys A."/>
            <person name="Hutchinson M.I."/>
            <person name="Powell A.J."/>
            <person name="Barry K."/>
            <person name="Miller A.N."/>
            <person name="Grigoriev I.V."/>
            <person name="Debuchy R."/>
            <person name="Gladieux P."/>
            <person name="Thoren M.H."/>
            <person name="Johannesson H."/>
        </authorList>
    </citation>
    <scope>NUCLEOTIDE SEQUENCE</scope>
    <source>
        <strain evidence="2">SMH2392-1A</strain>
    </source>
</reference>
<proteinExistence type="predicted"/>
<evidence type="ECO:0000256" key="1">
    <source>
        <dbReference type="SAM" id="MobiDB-lite"/>
    </source>
</evidence>
<dbReference type="EMBL" id="JAUIRO010000001">
    <property type="protein sequence ID" value="KAK0735161.1"/>
    <property type="molecule type" value="Genomic_DNA"/>
</dbReference>
<comment type="caution">
    <text evidence="2">The sequence shown here is derived from an EMBL/GenBank/DDBJ whole genome shotgun (WGS) entry which is preliminary data.</text>
</comment>
<feature type="compositionally biased region" description="Acidic residues" evidence="1">
    <location>
        <begin position="79"/>
        <end position="100"/>
    </location>
</feature>
<sequence>MSSATFAGSDPADPNNNAVNIEASGPYEPVLAAFTQQFNQVWQNEALWENANQDKVLTTMANAILGLRISNGQMAGGVDSEESSAEDDGSSDEDDRDDKDDGMSLKYHLALVGFNTNWEYTKDSITQGNKEGREILRYIQPPSRGVRKVSHAGAVLCKKLSITSQKFDSLYKSSHIATAMVATFGKGSVMFLPNGTSG</sequence>
<evidence type="ECO:0000313" key="2">
    <source>
        <dbReference type="EMBL" id="KAK0735161.1"/>
    </source>
</evidence>
<protein>
    <submittedName>
        <fullName evidence="2">Uncharacterized protein</fullName>
    </submittedName>
</protein>
<name>A0AA40BJ68_9PEZI</name>
<feature type="region of interest" description="Disordered" evidence="1">
    <location>
        <begin position="74"/>
        <end position="101"/>
    </location>
</feature>
<dbReference type="RefSeq" id="XP_060304038.1">
    <property type="nucleotide sequence ID" value="XM_060439308.1"/>
</dbReference>